<dbReference type="SUPFAM" id="SSF160719">
    <property type="entry name" value="gpW/gp25-like"/>
    <property type="match status" value="1"/>
</dbReference>
<name>A0ABM8Y169_9BURK</name>
<dbReference type="InterPro" id="IPR007048">
    <property type="entry name" value="IraD/Gp25-like"/>
</dbReference>
<dbReference type="Pfam" id="PF04965">
    <property type="entry name" value="GPW_gp25"/>
    <property type="match status" value="1"/>
</dbReference>
<evidence type="ECO:0000259" key="1">
    <source>
        <dbReference type="Pfam" id="PF04965"/>
    </source>
</evidence>
<feature type="domain" description="IraD/Gp25-like" evidence="1">
    <location>
        <begin position="35"/>
        <end position="123"/>
    </location>
</feature>
<proteinExistence type="predicted"/>
<protein>
    <recommendedName>
        <fullName evidence="1">IraD/Gp25-like domain-containing protein</fullName>
    </recommendedName>
</protein>
<organism evidence="2 3">
    <name type="scientific">Cupriavidus pampae</name>
    <dbReference type="NCBI Taxonomy" id="659251"/>
    <lineage>
        <taxon>Bacteria</taxon>
        <taxon>Pseudomonadati</taxon>
        <taxon>Pseudomonadota</taxon>
        <taxon>Betaproteobacteria</taxon>
        <taxon>Burkholderiales</taxon>
        <taxon>Burkholderiaceae</taxon>
        <taxon>Cupriavidus</taxon>
    </lineage>
</organism>
<evidence type="ECO:0000313" key="2">
    <source>
        <dbReference type="EMBL" id="CAG9186472.1"/>
    </source>
</evidence>
<dbReference type="Proteomes" id="UP000706525">
    <property type="component" value="Unassembled WGS sequence"/>
</dbReference>
<sequence>MSSHDGRHLSPFLGRGWQFPLGFDPRNQAVGMVAGVEDIEESLRILFGTWPGERVMQPTYGCSVRRAVFESINESTLTELRELIRRAILFFEPRILLEHIETEAEPMAGRVDLKLEYVVRTTNTRHNLVYPLYLDQATEPVKSY</sequence>
<dbReference type="RefSeq" id="WP_223995635.1">
    <property type="nucleotide sequence ID" value="NZ_CAJZAG010000018.1"/>
</dbReference>
<comment type="caution">
    <text evidence="2">The sequence shown here is derived from an EMBL/GenBank/DDBJ whole genome shotgun (WGS) entry which is preliminary data.</text>
</comment>
<reference evidence="2 3" key="1">
    <citation type="submission" date="2021-08" db="EMBL/GenBank/DDBJ databases">
        <authorList>
            <person name="Peeters C."/>
        </authorList>
    </citation>
    <scope>NUCLEOTIDE SEQUENCE [LARGE SCALE GENOMIC DNA]</scope>
    <source>
        <strain evidence="2 3">LMG 32289</strain>
    </source>
</reference>
<dbReference type="EMBL" id="CAJZAG010000018">
    <property type="protein sequence ID" value="CAG9186472.1"/>
    <property type="molecule type" value="Genomic_DNA"/>
</dbReference>
<evidence type="ECO:0000313" key="3">
    <source>
        <dbReference type="Proteomes" id="UP000706525"/>
    </source>
</evidence>
<keyword evidence="3" id="KW-1185">Reference proteome</keyword>
<dbReference type="Gene3D" id="3.10.450.40">
    <property type="match status" value="1"/>
</dbReference>
<gene>
    <name evidence="2" type="ORF">LMG32289_06451</name>
</gene>
<accession>A0ABM8Y169</accession>